<reference evidence="2 3" key="1">
    <citation type="submission" date="2021-03" db="EMBL/GenBank/DDBJ databases">
        <title>Genomic Encyclopedia of Type Strains, Phase IV (KMG-IV): sequencing the most valuable type-strain genomes for metagenomic binning, comparative biology and taxonomic classification.</title>
        <authorList>
            <person name="Goeker M."/>
        </authorList>
    </citation>
    <scope>NUCLEOTIDE SEQUENCE [LARGE SCALE GENOMIC DNA]</scope>
    <source>
        <strain evidence="2 3">DSM 101953</strain>
    </source>
</reference>
<evidence type="ECO:0000313" key="2">
    <source>
        <dbReference type="EMBL" id="MBP2112177.1"/>
    </source>
</evidence>
<evidence type="ECO:0000256" key="1">
    <source>
        <dbReference type="SAM" id="Phobius"/>
    </source>
</evidence>
<accession>A0ABS4NQ36</accession>
<feature type="transmembrane region" description="Helical" evidence="1">
    <location>
        <begin position="151"/>
        <end position="174"/>
    </location>
</feature>
<gene>
    <name evidence="2" type="ORF">J2Z70_002331</name>
</gene>
<feature type="transmembrane region" description="Helical" evidence="1">
    <location>
        <begin position="124"/>
        <end position="145"/>
    </location>
</feature>
<dbReference type="Proteomes" id="UP000773462">
    <property type="component" value="Unassembled WGS sequence"/>
</dbReference>
<name>A0ABS4NQ36_9BACL</name>
<keyword evidence="1" id="KW-1133">Transmembrane helix</keyword>
<dbReference type="InterPro" id="IPR021359">
    <property type="entry name" value="DUF2812"/>
</dbReference>
<keyword evidence="3" id="KW-1185">Reference proteome</keyword>
<proteinExistence type="predicted"/>
<evidence type="ECO:0000313" key="3">
    <source>
        <dbReference type="Proteomes" id="UP000773462"/>
    </source>
</evidence>
<dbReference type="EMBL" id="JAGGLV010000006">
    <property type="protein sequence ID" value="MBP2112177.1"/>
    <property type="molecule type" value="Genomic_DNA"/>
</dbReference>
<sequence>MSQVVRKFFMDFEKEEAWLNEMSAKGLALVEHSWARYVFEESAKGEYIYRIELLEKDPKEAAGYLQFMEETGAERVPSGTPTKANRAFMNQRWVFFRRKASEGPFQIYTDADSKIKHYQRIYKVYLSLAFMELIIGSLNLMLIMLNTSSNIYKINLIVGVSVIILGLFFIWLSLPIRRKIARLQQEKLIRE</sequence>
<dbReference type="Pfam" id="PF11193">
    <property type="entry name" value="DUF2812"/>
    <property type="match status" value="1"/>
</dbReference>
<comment type="caution">
    <text evidence="2">The sequence shown here is derived from an EMBL/GenBank/DDBJ whole genome shotgun (WGS) entry which is preliminary data.</text>
</comment>
<keyword evidence="1" id="KW-0472">Membrane</keyword>
<protein>
    <submittedName>
        <fullName evidence="2">Ca2+/Na+ antiporter</fullName>
    </submittedName>
</protein>
<organism evidence="2 3">
    <name type="scientific">Paenibacillus silagei</name>
    <dbReference type="NCBI Taxonomy" id="1670801"/>
    <lineage>
        <taxon>Bacteria</taxon>
        <taxon>Bacillati</taxon>
        <taxon>Bacillota</taxon>
        <taxon>Bacilli</taxon>
        <taxon>Bacillales</taxon>
        <taxon>Paenibacillaceae</taxon>
        <taxon>Paenibacillus</taxon>
    </lineage>
</organism>
<dbReference type="RefSeq" id="WP_209872817.1">
    <property type="nucleotide sequence ID" value="NZ_JAGGLV010000006.1"/>
</dbReference>
<keyword evidence="1" id="KW-0812">Transmembrane</keyword>